<dbReference type="SUPFAM" id="SSF52518">
    <property type="entry name" value="Thiamin diphosphate-binding fold (THDP-binding)"/>
    <property type="match status" value="1"/>
</dbReference>
<dbReference type="InterPro" id="IPR052368">
    <property type="entry name" value="2-oxoacid_oxidoreductase"/>
</dbReference>
<accession>A0A523XUR8</accession>
<dbReference type="FunFam" id="3.40.50.970:FF:000022">
    <property type="entry name" value="2-oxoglutarate ferredoxin oxidoreductase alpha subunit"/>
    <property type="match status" value="1"/>
</dbReference>
<evidence type="ECO:0000313" key="4">
    <source>
        <dbReference type="EMBL" id="TET83011.1"/>
    </source>
</evidence>
<dbReference type="InterPro" id="IPR029061">
    <property type="entry name" value="THDP-binding"/>
</dbReference>
<reference evidence="4 5" key="1">
    <citation type="submission" date="2019-03" db="EMBL/GenBank/DDBJ databases">
        <title>Metabolic potential of uncultured bacteria and archaea associated with petroleum seepage in deep-sea sediments.</title>
        <authorList>
            <person name="Dong X."/>
            <person name="Hubert C."/>
        </authorList>
    </citation>
    <scope>NUCLEOTIDE SEQUENCE [LARGE SCALE GENOMIC DNA]</scope>
    <source>
        <strain evidence="4">E29_bin36</strain>
    </source>
</reference>
<dbReference type="Gene3D" id="3.40.50.920">
    <property type="match status" value="1"/>
</dbReference>
<dbReference type="EMBL" id="SOIP01000072">
    <property type="protein sequence ID" value="TET83011.1"/>
    <property type="molecule type" value="Genomic_DNA"/>
</dbReference>
<dbReference type="CDD" id="cd07034">
    <property type="entry name" value="TPP_PYR_PFOR_IOR-alpha_like"/>
    <property type="match status" value="1"/>
</dbReference>
<organism evidence="4 5">
    <name type="scientific">candidate division TA06 bacterium</name>
    <dbReference type="NCBI Taxonomy" id="2250710"/>
    <lineage>
        <taxon>Bacteria</taxon>
        <taxon>Bacteria division TA06</taxon>
    </lineage>
</organism>
<dbReference type="NCBIfam" id="NF006412">
    <property type="entry name" value="PRK08659.1"/>
    <property type="match status" value="1"/>
</dbReference>
<comment type="caution">
    <text evidence="4">The sequence shown here is derived from an EMBL/GenBank/DDBJ whole genome shotgun (WGS) entry which is preliminary data.</text>
</comment>
<evidence type="ECO:0000259" key="3">
    <source>
        <dbReference type="Pfam" id="PF17147"/>
    </source>
</evidence>
<gene>
    <name evidence="4" type="ORF">E3J38_01215</name>
</gene>
<dbReference type="InterPro" id="IPR009014">
    <property type="entry name" value="Transketo_C/PFOR_II"/>
</dbReference>
<keyword evidence="1" id="KW-0560">Oxidoreductase</keyword>
<proteinExistence type="predicted"/>
<dbReference type="AlphaFoldDB" id="A0A523XUR8"/>
<name>A0A523XUR8_UNCT6</name>
<dbReference type="InterPro" id="IPR033412">
    <property type="entry name" value="PFOR_II"/>
</dbReference>
<dbReference type="Proteomes" id="UP000315534">
    <property type="component" value="Unassembled WGS sequence"/>
</dbReference>
<dbReference type="GO" id="GO:0016491">
    <property type="term" value="F:oxidoreductase activity"/>
    <property type="evidence" value="ECO:0007669"/>
    <property type="project" value="UniProtKB-KW"/>
</dbReference>
<evidence type="ECO:0000313" key="5">
    <source>
        <dbReference type="Proteomes" id="UP000315534"/>
    </source>
</evidence>
<dbReference type="PANTHER" id="PTHR43088">
    <property type="entry name" value="SUBUNIT OF PYRUVATE:FLAVODOXIN OXIDOREDUCTASE-RELATED"/>
    <property type="match status" value="1"/>
</dbReference>
<protein>
    <submittedName>
        <fullName evidence="4">2-oxoacid:acceptor oxidoreductase subunit alpha</fullName>
    </submittedName>
</protein>
<feature type="domain" description="Pyruvate:ferredoxin oxidoreductase core" evidence="3">
    <location>
        <begin position="282"/>
        <end position="375"/>
    </location>
</feature>
<sequence>MKADPKSVLTGSHFIDGDHAAAEGALAAGCRFFGGYPITPSTEVAERFARRCPQVDAIFIQMEDELGSLASVIGAVWAGKKAMTVTSGPGFSLMMEHIGLAAMLETPCVLVNVQRGGPSTGLPTLTGQADMMQARWGSHGDYEIIAVSPNSPQETFEFTIKAFNLSEQYRVPVLVMMDECVGHMTEKVVIPPADEIELVERKWYKGPPEEYLPFKPDKDMVPFMTKIGDGTRFHVTGLTHDYKGYPVMNAACQEQNVRRLVDKIRLNTDKICEWEEDSIEDAEVVVLSYGITSRVAIRAIDLAREKGIKVGAMRLVVVWPFPEERVRELSKKVKTFVVPEINYGQIVLEVDRCCQGRARAVLAPHGGGWVHDPEDILYAIEQAVKDDSPIEGYKEYRRKK</sequence>
<dbReference type="InterPro" id="IPR002880">
    <property type="entry name" value="Pyrv_Fd/Flavodoxin_OxRdtase_N"/>
</dbReference>
<feature type="domain" description="Pyruvate flavodoxin/ferredoxin oxidoreductase pyrimidine binding" evidence="2">
    <location>
        <begin position="23"/>
        <end position="251"/>
    </location>
</feature>
<dbReference type="SUPFAM" id="SSF52922">
    <property type="entry name" value="TK C-terminal domain-like"/>
    <property type="match status" value="1"/>
</dbReference>
<evidence type="ECO:0000259" key="2">
    <source>
        <dbReference type="Pfam" id="PF01855"/>
    </source>
</evidence>
<dbReference type="Gene3D" id="3.40.50.970">
    <property type="match status" value="1"/>
</dbReference>
<evidence type="ECO:0000256" key="1">
    <source>
        <dbReference type="ARBA" id="ARBA00023002"/>
    </source>
</evidence>
<dbReference type="Pfam" id="PF01855">
    <property type="entry name" value="POR_N"/>
    <property type="match status" value="1"/>
</dbReference>
<dbReference type="Pfam" id="PF17147">
    <property type="entry name" value="PFOR_II"/>
    <property type="match status" value="1"/>
</dbReference>
<dbReference type="PANTHER" id="PTHR43088:SF1">
    <property type="entry name" value="SUBUNIT OF PYRUVATE:FLAVODOXIN OXIDOREDUCTASE"/>
    <property type="match status" value="1"/>
</dbReference>